<feature type="region of interest" description="Disordered" evidence="1">
    <location>
        <begin position="107"/>
        <end position="201"/>
    </location>
</feature>
<proteinExistence type="predicted"/>
<comment type="caution">
    <text evidence="2">The sequence shown here is derived from an EMBL/GenBank/DDBJ whole genome shotgun (WGS) entry which is preliminary data.</text>
</comment>
<reference evidence="2 3" key="1">
    <citation type="journal article" date="2024" name="J Genomics">
        <title>Draft genome sequencing and assembly of Favolaschia claudopus CIRM-BRFM 2984 isolated from oak limbs.</title>
        <authorList>
            <person name="Navarro D."/>
            <person name="Drula E."/>
            <person name="Chaduli D."/>
            <person name="Cazenave R."/>
            <person name="Ahrendt S."/>
            <person name="Wang J."/>
            <person name="Lipzen A."/>
            <person name="Daum C."/>
            <person name="Barry K."/>
            <person name="Grigoriev I.V."/>
            <person name="Favel A."/>
            <person name="Rosso M.N."/>
            <person name="Martin F."/>
        </authorList>
    </citation>
    <scope>NUCLEOTIDE SEQUENCE [LARGE SCALE GENOMIC DNA]</scope>
    <source>
        <strain evidence="2 3">CIRM-BRFM 2984</strain>
    </source>
</reference>
<evidence type="ECO:0000313" key="2">
    <source>
        <dbReference type="EMBL" id="KAK7002411.1"/>
    </source>
</evidence>
<evidence type="ECO:0000256" key="1">
    <source>
        <dbReference type="SAM" id="MobiDB-lite"/>
    </source>
</evidence>
<dbReference type="AlphaFoldDB" id="A0AAW0A875"/>
<organism evidence="2 3">
    <name type="scientific">Favolaschia claudopus</name>
    <dbReference type="NCBI Taxonomy" id="2862362"/>
    <lineage>
        <taxon>Eukaryota</taxon>
        <taxon>Fungi</taxon>
        <taxon>Dikarya</taxon>
        <taxon>Basidiomycota</taxon>
        <taxon>Agaricomycotina</taxon>
        <taxon>Agaricomycetes</taxon>
        <taxon>Agaricomycetidae</taxon>
        <taxon>Agaricales</taxon>
        <taxon>Marasmiineae</taxon>
        <taxon>Mycenaceae</taxon>
        <taxon>Favolaschia</taxon>
    </lineage>
</organism>
<feature type="compositionally biased region" description="Low complexity" evidence="1">
    <location>
        <begin position="108"/>
        <end position="124"/>
    </location>
</feature>
<keyword evidence="3" id="KW-1185">Reference proteome</keyword>
<accession>A0AAW0A875</accession>
<dbReference type="EMBL" id="JAWWNJ010000079">
    <property type="protein sequence ID" value="KAK7002411.1"/>
    <property type="molecule type" value="Genomic_DNA"/>
</dbReference>
<evidence type="ECO:0000313" key="3">
    <source>
        <dbReference type="Proteomes" id="UP001362999"/>
    </source>
</evidence>
<gene>
    <name evidence="2" type="ORF">R3P38DRAFT_2557177</name>
</gene>
<name>A0AAW0A875_9AGAR</name>
<protein>
    <submittedName>
        <fullName evidence="2">Uncharacterized protein</fullName>
    </submittedName>
</protein>
<dbReference type="Proteomes" id="UP001362999">
    <property type="component" value="Unassembled WGS sequence"/>
</dbReference>
<sequence length="577" mass="64558">MLLSRTAEYSSTPNGLCSLDSASIEECKTALYDPKDAAEWLESNWDSACCISIRAQITNLLPCMLSAEESALAIFGVVENTEIAYMAQSLANASGFSVIVRPTDHDPALTLLPPDPPDFNTNNNQRDGHQSSNDNRSHSWDGAGFSTSGQTPGENEGDEGNYDHVVPQIRYDPRFGDGAGGGDGGDGGQPPTTDDQWESPLHRTRVKLDLQVDDARRYAVILGCSFKFKINRNVNLTRPLSQPEVISLFDITIETRPRETQVDRSYANFGFIAHRAASIVERTFLHRGFEQPDEIYKRGNHQESQQEVKASFGFSQGSPLPTSSFSYKWNNNLTMEAIADNKVLPQCWVDYEPGDNWDHEGKSFSSYNIAYQPQEAPFRQNSEPIQVRVGMGINLFPPGSEMSLPRISFIARKQVLIWVSDSTSKAKIRGILVLLTNYLDNIRTPKALCISEQQLIKLAKSSYQFQPQDDQRKSGTISLSVATVQKPIVPSTKKLLAVVPRFNRRRSETVSSDIPPHEYLARGWDVNNEEWRSVLWPALDKDFRAADVEGTLPVWNLQCPWRSVQAWNESSSSPFKD</sequence>
<feature type="compositionally biased region" description="Gly residues" evidence="1">
    <location>
        <begin position="177"/>
        <end position="188"/>
    </location>
</feature>